<feature type="region of interest" description="Disordered" evidence="2">
    <location>
        <begin position="224"/>
        <end position="330"/>
    </location>
</feature>
<name>A0A5C3L842_COPMA</name>
<dbReference type="STRING" id="230819.A0A5C3L842"/>
<feature type="compositionally biased region" description="Basic residues" evidence="2">
    <location>
        <begin position="537"/>
        <end position="550"/>
    </location>
</feature>
<reference evidence="3 4" key="1">
    <citation type="journal article" date="2019" name="Nat. Ecol. Evol.">
        <title>Megaphylogeny resolves global patterns of mushroom evolution.</title>
        <authorList>
            <person name="Varga T."/>
            <person name="Krizsan K."/>
            <person name="Foldi C."/>
            <person name="Dima B."/>
            <person name="Sanchez-Garcia M."/>
            <person name="Sanchez-Ramirez S."/>
            <person name="Szollosi G.J."/>
            <person name="Szarkandi J.G."/>
            <person name="Papp V."/>
            <person name="Albert L."/>
            <person name="Andreopoulos W."/>
            <person name="Angelini C."/>
            <person name="Antonin V."/>
            <person name="Barry K.W."/>
            <person name="Bougher N.L."/>
            <person name="Buchanan P."/>
            <person name="Buyck B."/>
            <person name="Bense V."/>
            <person name="Catcheside P."/>
            <person name="Chovatia M."/>
            <person name="Cooper J."/>
            <person name="Damon W."/>
            <person name="Desjardin D."/>
            <person name="Finy P."/>
            <person name="Geml J."/>
            <person name="Haridas S."/>
            <person name="Hughes K."/>
            <person name="Justo A."/>
            <person name="Karasinski D."/>
            <person name="Kautmanova I."/>
            <person name="Kiss B."/>
            <person name="Kocsube S."/>
            <person name="Kotiranta H."/>
            <person name="LaButti K.M."/>
            <person name="Lechner B.E."/>
            <person name="Liimatainen K."/>
            <person name="Lipzen A."/>
            <person name="Lukacs Z."/>
            <person name="Mihaltcheva S."/>
            <person name="Morgado L.N."/>
            <person name="Niskanen T."/>
            <person name="Noordeloos M.E."/>
            <person name="Ohm R.A."/>
            <person name="Ortiz-Santana B."/>
            <person name="Ovrebo C."/>
            <person name="Racz N."/>
            <person name="Riley R."/>
            <person name="Savchenko A."/>
            <person name="Shiryaev A."/>
            <person name="Soop K."/>
            <person name="Spirin V."/>
            <person name="Szebenyi C."/>
            <person name="Tomsovsky M."/>
            <person name="Tulloss R.E."/>
            <person name="Uehling J."/>
            <person name="Grigoriev I.V."/>
            <person name="Vagvolgyi C."/>
            <person name="Papp T."/>
            <person name="Martin F.M."/>
            <person name="Miettinen O."/>
            <person name="Hibbett D.S."/>
            <person name="Nagy L.G."/>
        </authorList>
    </citation>
    <scope>NUCLEOTIDE SEQUENCE [LARGE SCALE GENOMIC DNA]</scope>
    <source>
        <strain evidence="3 4">CBS 121175</strain>
    </source>
</reference>
<feature type="compositionally biased region" description="Pro residues" evidence="2">
    <location>
        <begin position="63"/>
        <end position="73"/>
    </location>
</feature>
<protein>
    <submittedName>
        <fullName evidence="3">Uncharacterized protein</fullName>
    </submittedName>
</protein>
<feature type="coiled-coil region" evidence="1">
    <location>
        <begin position="100"/>
        <end position="137"/>
    </location>
</feature>
<keyword evidence="1" id="KW-0175">Coiled coil</keyword>
<feature type="compositionally biased region" description="Polar residues" evidence="2">
    <location>
        <begin position="256"/>
        <end position="271"/>
    </location>
</feature>
<feature type="region of interest" description="Disordered" evidence="2">
    <location>
        <begin position="532"/>
        <end position="559"/>
    </location>
</feature>
<feature type="compositionally biased region" description="Polar residues" evidence="2">
    <location>
        <begin position="621"/>
        <end position="632"/>
    </location>
</feature>
<feature type="compositionally biased region" description="Low complexity" evidence="2">
    <location>
        <begin position="302"/>
        <end position="316"/>
    </location>
</feature>
<dbReference type="EMBL" id="ML210153">
    <property type="protein sequence ID" value="TFK28855.1"/>
    <property type="molecule type" value="Genomic_DNA"/>
</dbReference>
<sequence length="639" mass="72731">MSTSELTDALNPYAVQRIRPAVTEYTSTTTTQQHAYRPLAQPPAQYVPHRSELELAIIEPQPVQTPAPRPEPLSPRSSQPSSEVQILQELLRVFCATKDAQDAEARRRQLWEQEQEAEAQRRRIWEQEQEAKAARRQAEVDEQMLRMREELSYLRSFLETRQSASSSTLFIPHRSSPSSTAETLGDNSVQLVSPISPMAQTPPFTRLSALQGNHLLDYPEQCANVDRDLSPTPTSRPPSQGSEFHLPAPHAIMHFDQQSCDPPSKSTTPEFSSQSQCDSIESSHPTPAPLPPRLKQKRQNISSSSENDSDCSYDSSVISTGRPRKRANHHDKRCLTIQHAMRAHFWHMLGVSSDSRLPESHVEGQPLGPSESVSFVWDKTTKQSVHNARMKGRILADLKQNRQQYKYVPVKDFNKKVLDAAFEQCFTTFRQKYRAQTDEAVAAQNKKREEIKARKARHASRRKMKLANRAEARMNIRAFEHVVFDSALRIECMSSEESEVDSEQGTTILRTRGYAWRSSRLLRFFHSLDQEDERSNRPRRGSGRRQRHAGPPKEDSLLPPRDVATWMISRRWFKSTLRIYPDLPQTLGNLTAEETVAFDWGSFHLLGDGSEASDEEIVVDTPSSTNPANDPSRQLVFHV</sequence>
<keyword evidence="4" id="KW-1185">Reference proteome</keyword>
<dbReference type="AlphaFoldDB" id="A0A5C3L842"/>
<organism evidence="3 4">
    <name type="scientific">Coprinopsis marcescibilis</name>
    <name type="common">Agaric fungus</name>
    <name type="synonym">Psathyrella marcescibilis</name>
    <dbReference type="NCBI Taxonomy" id="230819"/>
    <lineage>
        <taxon>Eukaryota</taxon>
        <taxon>Fungi</taxon>
        <taxon>Dikarya</taxon>
        <taxon>Basidiomycota</taxon>
        <taxon>Agaricomycotina</taxon>
        <taxon>Agaricomycetes</taxon>
        <taxon>Agaricomycetidae</taxon>
        <taxon>Agaricales</taxon>
        <taxon>Agaricineae</taxon>
        <taxon>Psathyrellaceae</taxon>
        <taxon>Coprinopsis</taxon>
    </lineage>
</organism>
<feature type="compositionally biased region" description="Polar residues" evidence="2">
    <location>
        <begin position="231"/>
        <end position="242"/>
    </location>
</feature>
<gene>
    <name evidence="3" type="ORF">FA15DRAFT_633377</name>
</gene>
<feature type="compositionally biased region" description="Low complexity" evidence="2">
    <location>
        <begin position="272"/>
        <end position="283"/>
    </location>
</feature>
<feature type="region of interest" description="Disordered" evidence="2">
    <location>
        <begin position="620"/>
        <end position="639"/>
    </location>
</feature>
<evidence type="ECO:0000313" key="3">
    <source>
        <dbReference type="EMBL" id="TFK28855.1"/>
    </source>
</evidence>
<evidence type="ECO:0000313" key="4">
    <source>
        <dbReference type="Proteomes" id="UP000307440"/>
    </source>
</evidence>
<feature type="region of interest" description="Disordered" evidence="2">
    <location>
        <begin position="165"/>
        <end position="185"/>
    </location>
</feature>
<evidence type="ECO:0000256" key="2">
    <source>
        <dbReference type="SAM" id="MobiDB-lite"/>
    </source>
</evidence>
<accession>A0A5C3L842</accession>
<proteinExistence type="predicted"/>
<evidence type="ECO:0000256" key="1">
    <source>
        <dbReference type="SAM" id="Coils"/>
    </source>
</evidence>
<dbReference type="OrthoDB" id="19482at2759"/>
<feature type="region of interest" description="Disordered" evidence="2">
    <location>
        <begin position="63"/>
        <end position="82"/>
    </location>
</feature>
<dbReference type="Proteomes" id="UP000307440">
    <property type="component" value="Unassembled WGS sequence"/>
</dbReference>